<dbReference type="Proteomes" id="UP001597301">
    <property type="component" value="Unassembled WGS sequence"/>
</dbReference>
<organism evidence="1 2">
    <name type="scientific">Siminovitchia sediminis</name>
    <dbReference type="NCBI Taxonomy" id="1274353"/>
    <lineage>
        <taxon>Bacteria</taxon>
        <taxon>Bacillati</taxon>
        <taxon>Bacillota</taxon>
        <taxon>Bacilli</taxon>
        <taxon>Bacillales</taxon>
        <taxon>Bacillaceae</taxon>
        <taxon>Siminovitchia</taxon>
    </lineage>
</organism>
<dbReference type="PANTHER" id="PTHR39186">
    <property type="entry name" value="DUF2071 FAMILY PROTEIN"/>
    <property type="match status" value="1"/>
</dbReference>
<dbReference type="EMBL" id="JBHUEO010000036">
    <property type="protein sequence ID" value="MFD1707513.1"/>
    <property type="molecule type" value="Genomic_DNA"/>
</dbReference>
<accession>A0ABW4KK01</accession>
<proteinExistence type="predicted"/>
<dbReference type="Pfam" id="PF09844">
    <property type="entry name" value="DUF2071"/>
    <property type="match status" value="1"/>
</dbReference>
<name>A0ABW4KK01_9BACI</name>
<sequence>MDILNAADHRPYPLPSKRWIMRQVWNNVLFLHWPVPPERLRPFIPSALEIDMYERTAWIGIVAFQMKGIYFRGLQSISVVPPFAEMNVRTYVTNNGKPGVFFMTLDVNDWASLNIAKRWYRLPYSPAAITILKSGETFYYKNNRKRSSAEFYGNCTPVPGEYFPEEGTLDHWLTERYCFYTTDNKYNIYCGEIHHLPWPLQKAEITIDRNTLFSQFHLDLSHLQPIANYSKGVESFMWNCKKLQL</sequence>
<dbReference type="SUPFAM" id="SSF160104">
    <property type="entry name" value="Acetoacetate decarboxylase-like"/>
    <property type="match status" value="1"/>
</dbReference>
<keyword evidence="2" id="KW-1185">Reference proteome</keyword>
<dbReference type="PANTHER" id="PTHR39186:SF1">
    <property type="entry name" value="DUF2071 DOMAIN-CONTAINING PROTEIN"/>
    <property type="match status" value="1"/>
</dbReference>
<comment type="caution">
    <text evidence="1">The sequence shown here is derived from an EMBL/GenBank/DDBJ whole genome shotgun (WGS) entry which is preliminary data.</text>
</comment>
<dbReference type="InterPro" id="IPR023375">
    <property type="entry name" value="ADC_dom_sf"/>
</dbReference>
<reference evidence="2" key="1">
    <citation type="journal article" date="2019" name="Int. J. Syst. Evol. Microbiol.">
        <title>The Global Catalogue of Microorganisms (GCM) 10K type strain sequencing project: providing services to taxonomists for standard genome sequencing and annotation.</title>
        <authorList>
            <consortium name="The Broad Institute Genomics Platform"/>
            <consortium name="The Broad Institute Genome Sequencing Center for Infectious Disease"/>
            <person name="Wu L."/>
            <person name="Ma J."/>
        </authorList>
    </citation>
    <scope>NUCLEOTIDE SEQUENCE [LARGE SCALE GENOMIC DNA]</scope>
    <source>
        <strain evidence="2">CGMCC 1.12295</strain>
    </source>
</reference>
<protein>
    <submittedName>
        <fullName evidence="1">YqjF family protein</fullName>
    </submittedName>
</protein>
<dbReference type="RefSeq" id="WP_380774234.1">
    <property type="nucleotide sequence ID" value="NZ_JBHUEO010000036.1"/>
</dbReference>
<dbReference type="Gene3D" id="2.40.400.10">
    <property type="entry name" value="Acetoacetate decarboxylase-like"/>
    <property type="match status" value="1"/>
</dbReference>
<evidence type="ECO:0000313" key="1">
    <source>
        <dbReference type="EMBL" id="MFD1707513.1"/>
    </source>
</evidence>
<dbReference type="InterPro" id="IPR018644">
    <property type="entry name" value="DUF2071"/>
</dbReference>
<evidence type="ECO:0000313" key="2">
    <source>
        <dbReference type="Proteomes" id="UP001597301"/>
    </source>
</evidence>
<gene>
    <name evidence="1" type="ORF">ACFSCZ_12335</name>
</gene>